<evidence type="ECO:0000256" key="5">
    <source>
        <dbReference type="ARBA" id="ARBA00022833"/>
    </source>
</evidence>
<protein>
    <recommendedName>
        <fullName evidence="9">C2H2-type domain-containing protein</fullName>
    </recommendedName>
</protein>
<name>A0A9P8SXU9_ASPFM</name>
<dbReference type="PROSITE" id="PS50157">
    <property type="entry name" value="ZINC_FINGER_C2H2_2"/>
    <property type="match status" value="1"/>
</dbReference>
<dbReference type="Pfam" id="PF04082">
    <property type="entry name" value="Fungal_trans"/>
    <property type="match status" value="1"/>
</dbReference>
<evidence type="ECO:0000256" key="2">
    <source>
        <dbReference type="ARBA" id="ARBA00022723"/>
    </source>
</evidence>
<dbReference type="EMBL" id="JAIBSC010000001">
    <property type="protein sequence ID" value="KAH1911855.1"/>
    <property type="molecule type" value="Genomic_DNA"/>
</dbReference>
<accession>A0A9P8SXU9</accession>
<evidence type="ECO:0000313" key="10">
    <source>
        <dbReference type="EMBL" id="KAH1911855.1"/>
    </source>
</evidence>
<evidence type="ECO:0000256" key="4">
    <source>
        <dbReference type="ARBA" id="ARBA00022771"/>
    </source>
</evidence>
<feature type="region of interest" description="Disordered" evidence="8">
    <location>
        <begin position="1"/>
        <end position="22"/>
    </location>
</feature>
<dbReference type="SUPFAM" id="SSF57667">
    <property type="entry name" value="beta-beta-alpha zinc fingers"/>
    <property type="match status" value="1"/>
</dbReference>
<feature type="compositionally biased region" description="Basic residues" evidence="8">
    <location>
        <begin position="8"/>
        <end position="19"/>
    </location>
</feature>
<comment type="subcellular location">
    <subcellularLocation>
        <location evidence="1">Nucleus</location>
    </subcellularLocation>
</comment>
<dbReference type="AlphaFoldDB" id="A0A9P8SXU9"/>
<evidence type="ECO:0000256" key="3">
    <source>
        <dbReference type="ARBA" id="ARBA00022737"/>
    </source>
</evidence>
<evidence type="ECO:0000256" key="1">
    <source>
        <dbReference type="ARBA" id="ARBA00004123"/>
    </source>
</evidence>
<evidence type="ECO:0000256" key="6">
    <source>
        <dbReference type="ARBA" id="ARBA00023242"/>
    </source>
</evidence>
<feature type="compositionally biased region" description="Acidic residues" evidence="8">
    <location>
        <begin position="269"/>
        <end position="282"/>
    </location>
</feature>
<keyword evidence="3" id="KW-0677">Repeat</keyword>
<dbReference type="PANTHER" id="PTHR40626">
    <property type="entry name" value="MIP31509P"/>
    <property type="match status" value="1"/>
</dbReference>
<evidence type="ECO:0000313" key="11">
    <source>
        <dbReference type="Proteomes" id="UP000813423"/>
    </source>
</evidence>
<dbReference type="GO" id="GO:0000978">
    <property type="term" value="F:RNA polymerase II cis-regulatory region sequence-specific DNA binding"/>
    <property type="evidence" value="ECO:0007669"/>
    <property type="project" value="InterPro"/>
</dbReference>
<dbReference type="Proteomes" id="UP000813423">
    <property type="component" value="Unassembled WGS sequence"/>
</dbReference>
<dbReference type="InterPro" id="IPR051059">
    <property type="entry name" value="VerF-like"/>
</dbReference>
<keyword evidence="6" id="KW-0539">Nucleus</keyword>
<dbReference type="CDD" id="cd12148">
    <property type="entry name" value="fungal_TF_MHR"/>
    <property type="match status" value="1"/>
</dbReference>
<organism evidence="10 11">
    <name type="scientific">Aspergillus fumigatus</name>
    <name type="common">Neosartorya fumigata</name>
    <dbReference type="NCBI Taxonomy" id="746128"/>
    <lineage>
        <taxon>Eukaryota</taxon>
        <taxon>Fungi</taxon>
        <taxon>Dikarya</taxon>
        <taxon>Ascomycota</taxon>
        <taxon>Pezizomycotina</taxon>
        <taxon>Eurotiomycetes</taxon>
        <taxon>Eurotiomycetidae</taxon>
        <taxon>Eurotiales</taxon>
        <taxon>Aspergillaceae</taxon>
        <taxon>Aspergillus</taxon>
        <taxon>Aspergillus subgen. Fumigati</taxon>
    </lineage>
</organism>
<gene>
    <name evidence="10" type="ORF">KXV57_000245</name>
</gene>
<dbReference type="GO" id="GO:0000785">
    <property type="term" value="C:chromatin"/>
    <property type="evidence" value="ECO:0007669"/>
    <property type="project" value="TreeGrafter"/>
</dbReference>
<feature type="domain" description="C2H2-type" evidence="9">
    <location>
        <begin position="24"/>
        <end position="51"/>
    </location>
</feature>
<evidence type="ECO:0000259" key="9">
    <source>
        <dbReference type="PROSITE" id="PS50157"/>
    </source>
</evidence>
<dbReference type="PROSITE" id="PS00028">
    <property type="entry name" value="ZINC_FINGER_C2H2_1"/>
    <property type="match status" value="1"/>
</dbReference>
<dbReference type="Gene3D" id="3.30.160.60">
    <property type="entry name" value="Classic Zinc Finger"/>
    <property type="match status" value="1"/>
</dbReference>
<dbReference type="SMART" id="SM00355">
    <property type="entry name" value="ZnF_C2H2"/>
    <property type="match status" value="2"/>
</dbReference>
<feature type="region of interest" description="Disordered" evidence="8">
    <location>
        <begin position="256"/>
        <end position="301"/>
    </location>
</feature>
<dbReference type="InterPro" id="IPR007219">
    <property type="entry name" value="XnlR_reg_dom"/>
</dbReference>
<keyword evidence="2" id="KW-0479">Metal-binding</keyword>
<dbReference type="GO" id="GO:0005634">
    <property type="term" value="C:nucleus"/>
    <property type="evidence" value="ECO:0007669"/>
    <property type="project" value="UniProtKB-SubCell"/>
</dbReference>
<evidence type="ECO:0000256" key="8">
    <source>
        <dbReference type="SAM" id="MobiDB-lite"/>
    </source>
</evidence>
<proteinExistence type="predicted"/>
<comment type="caution">
    <text evidence="10">The sequence shown here is derived from an EMBL/GenBank/DDBJ whole genome shotgun (WGS) entry which is preliminary data.</text>
</comment>
<dbReference type="GO" id="GO:0008270">
    <property type="term" value="F:zinc ion binding"/>
    <property type="evidence" value="ECO:0007669"/>
    <property type="project" value="UniProtKB-KW"/>
</dbReference>
<dbReference type="InterPro" id="IPR036236">
    <property type="entry name" value="Znf_C2H2_sf"/>
</dbReference>
<keyword evidence="4 7" id="KW-0863">Zinc-finger</keyword>
<dbReference type="GO" id="GO:0006351">
    <property type="term" value="P:DNA-templated transcription"/>
    <property type="evidence" value="ECO:0007669"/>
    <property type="project" value="InterPro"/>
</dbReference>
<dbReference type="GO" id="GO:0000981">
    <property type="term" value="F:DNA-binding transcription factor activity, RNA polymerase II-specific"/>
    <property type="evidence" value="ECO:0007669"/>
    <property type="project" value="InterPro"/>
</dbReference>
<dbReference type="InterPro" id="IPR013087">
    <property type="entry name" value="Znf_C2H2_type"/>
</dbReference>
<keyword evidence="5" id="KW-0862">Zinc</keyword>
<sequence>MQVASPKATRRQSRSHRKQPSGPFVCHACGKVFTRIENLTRHAENHKTTAKFVCHVCQKRDLLKRHSKIHAKNAGRQYLSDARLPDPAGSVDFGNVNQQLQQPHPRAEDIDESHMHIVLRSSDSRHAHSFDSRYPETFSAIHDTTQDVEVSRGLIGGPDQVQDYRASLDPNAYSSSKSITQSSPNSDSPWPYATYGMYGEGCLDTDLAWILDIGSVDYPSPQKDHHLGLDSVQIQEYPSRHSERCLPGVVSTVGDTASRHRNGQACDYPADDTQNDWPDEDPVPGAPPSSEIPPTDIPSQESWVEPDEVRLFQDRFKNVNWQFLRITPDVRARMLATLADSASIEHGHLPPDESKFPVPEVLEYFLSLFFEFVHPRFPVLHKPTFSTATAPPYLLLAIMLLGSSHSRSNRGKFVAVYLHLATTVFMRLHALKPSFLRSVENILTLLFLCVSGAWSGHKSAFEFAEGARGILVTACRRCRLLDCRQKPLLTDAGATRPMRVKLLDTWTSWIQLEQRKRLGLAIYMFDLQFPALFHNQPYISKGETVNLVLPCEAAFWEAKSPEAWKVLLGPAEIPSAMYFMVPLDTCLLYPEIKRDPPYAPIDSYSKIILMYALFCHIFEWRQNMNIVLHSAFVRAPESIGPAEGLADRQRWLRNGLKAWLDNYHHSNARGNGCQAPPAGLLLHHLANIYLGINISDLHLYAGRSGLTEDIQLAEDALRRWCQSSGSRRTIERVYEMLDLARRTIEDEMAATCGFEVSVALLTGGLICWMYDRLGGEAHSGGWVVEQVSANGKLNRCNKQAKRLNDWTAGVFAPTLLKY</sequence>
<reference evidence="10" key="1">
    <citation type="submission" date="2021-08" db="EMBL/GenBank/DDBJ databases">
        <title>Global Aspergillus fumigatus from environmental and clinical sources.</title>
        <authorList>
            <person name="Barber A."/>
            <person name="Sae-Ong T."/>
        </authorList>
    </citation>
    <scope>NUCLEOTIDE SEQUENCE</scope>
    <source>
        <strain evidence="10">NRZ-2016-071</strain>
    </source>
</reference>
<dbReference type="PANTHER" id="PTHR40626:SF35">
    <property type="entry name" value="FINGER DOMAIN PROTEIN, PUTATIVE-RELATED"/>
    <property type="match status" value="1"/>
</dbReference>
<evidence type="ECO:0000256" key="7">
    <source>
        <dbReference type="PROSITE-ProRule" id="PRU00042"/>
    </source>
</evidence>